<reference evidence="1" key="1">
    <citation type="submission" date="2022-12" db="EMBL/GenBank/DDBJ databases">
        <authorList>
            <person name="Wang J."/>
        </authorList>
    </citation>
    <scope>NUCLEOTIDE SEQUENCE</scope>
    <source>
        <strain evidence="1">HY-42-06</strain>
    </source>
</reference>
<organism evidence="1 2">
    <name type="scientific">Clostridium ganghwense</name>
    <dbReference type="NCBI Taxonomy" id="312089"/>
    <lineage>
        <taxon>Bacteria</taxon>
        <taxon>Bacillati</taxon>
        <taxon>Bacillota</taxon>
        <taxon>Clostridia</taxon>
        <taxon>Eubacteriales</taxon>
        <taxon>Clostridiaceae</taxon>
        <taxon>Clostridium</taxon>
    </lineage>
</organism>
<dbReference type="EMBL" id="JAPQES010000004">
    <property type="protein sequence ID" value="MCY6371308.1"/>
    <property type="molecule type" value="Genomic_DNA"/>
</dbReference>
<keyword evidence="2" id="KW-1185">Reference proteome</keyword>
<dbReference type="RefSeq" id="WP_268050175.1">
    <property type="nucleotide sequence ID" value="NZ_JAPQES010000004.1"/>
</dbReference>
<dbReference type="InterPro" id="IPR028994">
    <property type="entry name" value="Integrin_alpha_N"/>
</dbReference>
<dbReference type="Proteomes" id="UP001079657">
    <property type="component" value="Unassembled WGS sequence"/>
</dbReference>
<name>A0ABT4CSB2_9CLOT</name>
<evidence type="ECO:0000313" key="1">
    <source>
        <dbReference type="EMBL" id="MCY6371308.1"/>
    </source>
</evidence>
<evidence type="ECO:0008006" key="3">
    <source>
        <dbReference type="Google" id="ProtNLM"/>
    </source>
</evidence>
<evidence type="ECO:0000313" key="2">
    <source>
        <dbReference type="Proteomes" id="UP001079657"/>
    </source>
</evidence>
<proteinExistence type="predicted"/>
<dbReference type="PROSITE" id="PS51257">
    <property type="entry name" value="PROKAR_LIPOPROTEIN"/>
    <property type="match status" value="1"/>
</dbReference>
<accession>A0ABT4CSB2</accession>
<gene>
    <name evidence="1" type="ORF">OXH55_11730</name>
</gene>
<comment type="caution">
    <text evidence="1">The sequence shown here is derived from an EMBL/GenBank/DDBJ whole genome shotgun (WGS) entry which is preliminary data.</text>
</comment>
<dbReference type="SUPFAM" id="SSF69318">
    <property type="entry name" value="Integrin alpha N-terminal domain"/>
    <property type="match status" value="1"/>
</dbReference>
<protein>
    <recommendedName>
        <fullName evidence="3">VCBS repeat-containing protein</fullName>
    </recommendedName>
</protein>
<sequence>MYKKINTIIICIFMIFVVLGCSITKPPSELINKPKNLIEGIEIDNIVSQFLSDKETLTLAIRQNDKESVRRVNLDEDEEKELLLLYKGDKNSFADKNEYGVIILKKNKDKWHEINRISQNVDGLDLVEYKDLTGDKKPDLLIGWNMGENQDKILSLYSWHNGYFHSIYESRYRELSIDDLNNDGQNELVLLERLPKSDATSIEVLRYSKEEMISIDKFNINNKSYYSTMTVGNASLDKKGIFIDFDMDIFSSYTDLLIMKNNKLVEVLGNETIDIPKTSHEYMIKSKDINNDGIIEFGLLEKITEVKNSSKYNIPLINTWYKWDGKNDITLVLKEYYNHDKGYKVQIPKEWGEEFTIIKKFDEKGFENKVEFYTLDSNRNLHEFIFSIQSFSKEEWEENKYLLQDKRYVVLEENEKSVIVGGISDLQKESKYFMNEDRLKGIFSTLK</sequence>